<dbReference type="EMBL" id="VUOA01000034">
    <property type="protein sequence ID" value="KAA2235564.1"/>
    <property type="molecule type" value="Genomic_DNA"/>
</dbReference>
<dbReference type="AlphaFoldDB" id="A0A5B2V967"/>
<organism evidence="1 2">
    <name type="scientific">Salinarimonas soli</name>
    <dbReference type="NCBI Taxonomy" id="1638099"/>
    <lineage>
        <taxon>Bacteria</taxon>
        <taxon>Pseudomonadati</taxon>
        <taxon>Pseudomonadota</taxon>
        <taxon>Alphaproteobacteria</taxon>
        <taxon>Hyphomicrobiales</taxon>
        <taxon>Salinarimonadaceae</taxon>
        <taxon>Salinarimonas</taxon>
    </lineage>
</organism>
<reference evidence="1 2" key="1">
    <citation type="submission" date="2019-09" db="EMBL/GenBank/DDBJ databases">
        <title>Salinarimonas rosea gen. nov., sp. nov., a new member of the a-2 subgroup of the Proteobacteria.</title>
        <authorList>
            <person name="Liu J."/>
        </authorList>
    </citation>
    <scope>NUCLEOTIDE SEQUENCE [LARGE SCALE GENOMIC DNA]</scope>
    <source>
        <strain evidence="1 2">BN140002</strain>
    </source>
</reference>
<dbReference type="RefSeq" id="WP_149820417.1">
    <property type="nucleotide sequence ID" value="NZ_VUOA01000034.1"/>
</dbReference>
<dbReference type="SUPFAM" id="SSF52172">
    <property type="entry name" value="CheY-like"/>
    <property type="match status" value="1"/>
</dbReference>
<accession>A0A5B2V967</accession>
<reference evidence="1 2" key="2">
    <citation type="submission" date="2019-09" db="EMBL/GenBank/DDBJ databases">
        <authorList>
            <person name="Jin C."/>
        </authorList>
    </citation>
    <scope>NUCLEOTIDE SEQUENCE [LARGE SCALE GENOMIC DNA]</scope>
    <source>
        <strain evidence="1 2">BN140002</strain>
    </source>
</reference>
<protein>
    <recommendedName>
        <fullName evidence="3">Response regulatory domain-containing protein</fullName>
    </recommendedName>
</protein>
<name>A0A5B2V967_9HYPH</name>
<evidence type="ECO:0000313" key="2">
    <source>
        <dbReference type="Proteomes" id="UP000323142"/>
    </source>
</evidence>
<proteinExistence type="predicted"/>
<dbReference type="InterPro" id="IPR011006">
    <property type="entry name" value="CheY-like_superfamily"/>
</dbReference>
<sequence>MRPVIYLTDENPVVARELSATLLKNGYEVVTLPASEITANVKAQRGRAVIFANVDRGGLDLAREVRMARPDVGVVYSAAAPQRVPETARVRGAPIIRSPITSVQLVGVVGALAS</sequence>
<gene>
    <name evidence="1" type="ORF">F0L46_18850</name>
</gene>
<comment type="caution">
    <text evidence="1">The sequence shown here is derived from an EMBL/GenBank/DDBJ whole genome shotgun (WGS) entry which is preliminary data.</text>
</comment>
<evidence type="ECO:0008006" key="3">
    <source>
        <dbReference type="Google" id="ProtNLM"/>
    </source>
</evidence>
<evidence type="ECO:0000313" key="1">
    <source>
        <dbReference type="EMBL" id="KAA2235564.1"/>
    </source>
</evidence>
<dbReference type="OrthoDB" id="8020441at2"/>
<dbReference type="Proteomes" id="UP000323142">
    <property type="component" value="Unassembled WGS sequence"/>
</dbReference>
<dbReference type="Gene3D" id="3.40.50.2300">
    <property type="match status" value="1"/>
</dbReference>
<keyword evidence="2" id="KW-1185">Reference proteome</keyword>